<dbReference type="Gene3D" id="1.25.40.420">
    <property type="match status" value="1"/>
</dbReference>
<feature type="non-terminal residue" evidence="4">
    <location>
        <position position="1"/>
    </location>
</feature>
<dbReference type="EMBL" id="JASAOG010000128">
    <property type="protein sequence ID" value="KAK0049233.1"/>
    <property type="molecule type" value="Genomic_DNA"/>
</dbReference>
<name>A0AAD8F3G0_BIOPF</name>
<keyword evidence="5" id="KW-1185">Reference proteome</keyword>
<dbReference type="Pfam" id="PF00651">
    <property type="entry name" value="BTB"/>
    <property type="match status" value="1"/>
</dbReference>
<dbReference type="Proteomes" id="UP001233172">
    <property type="component" value="Unassembled WGS sequence"/>
</dbReference>
<protein>
    <submittedName>
        <fullName evidence="4">Kelch-like protein 3</fullName>
    </submittedName>
</protein>
<dbReference type="InterPro" id="IPR011705">
    <property type="entry name" value="BACK"/>
</dbReference>
<dbReference type="SUPFAM" id="SSF117281">
    <property type="entry name" value="Kelch motif"/>
    <property type="match status" value="1"/>
</dbReference>
<dbReference type="InterPro" id="IPR015915">
    <property type="entry name" value="Kelch-typ_b-propeller"/>
</dbReference>
<accession>A0AAD8F3G0</accession>
<sequence>LSNTMAVSDQLAKAVVKGIQDQMDRCPFHDIIIVVEGVEFKGHRFLLSACSDFFRAMFQSGMKEDLERRVEVKNISPCVFKLLIDSVYYARSVLTAENVSSVWHAASQLQIHYLLKVCEIFQSKRLSRESCVDIHIDAKLLSSKKLLDLSWDVIVKEFDHLRKMDDILYLDFEDMKSLVSDDNLTVPSEDVVIESILRWVSYKSAKYSDEYNKDGKDLAVSHSEHENTTLSIEKSTISKGSRGSKTGKTKDVVEEKKESVLGQSSVLFNRKEKTFSADRDRKDFLPELLAASKLMLVSGACLQNLLENKLVLDDSKAFALVRESLRYHLQPGRRHNYCPLYGKFRNTSLVQNVVYTISGLSPMKFSCRTPDGKWYTLPAQQAMECRAVTYENDIYWTTATGTNQLASKFDLNTMAWRNIASMGEPRQDHALVCLDNYIYAIGGVNCASIERFDVAAEQKVPGTGKWESYGNLVQPMTNLTATTCNNLIVIFGSESDNSPTTVVQIFNPQTLSANVYMDNMSGSAKNLASFKHGEDTLVLQENGALWTVSIDCNNILDIRFYSMIWGDPFHLMGAVVTNQELLVFGESVDPQMPREWNVATFQHFKRVKIIERQGYCFLNTVIQKRFLVTLES</sequence>
<dbReference type="Pfam" id="PF07707">
    <property type="entry name" value="BACK"/>
    <property type="match status" value="1"/>
</dbReference>
<dbReference type="AlphaFoldDB" id="A0AAD8F3G0"/>
<keyword evidence="1" id="KW-0880">Kelch repeat</keyword>
<evidence type="ECO:0000313" key="4">
    <source>
        <dbReference type="EMBL" id="KAK0049233.1"/>
    </source>
</evidence>
<gene>
    <name evidence="4" type="ORF">Bpfe_021326</name>
</gene>
<dbReference type="PANTHER" id="PTHR45632:SF3">
    <property type="entry name" value="KELCH-LIKE PROTEIN 32"/>
    <property type="match status" value="1"/>
</dbReference>
<dbReference type="InterPro" id="IPR011333">
    <property type="entry name" value="SKP1/BTB/POZ_sf"/>
</dbReference>
<proteinExistence type="predicted"/>
<reference evidence="4" key="1">
    <citation type="journal article" date="2023" name="PLoS Negl. Trop. Dis.">
        <title>A genome sequence for Biomphalaria pfeifferi, the major vector snail for the human-infecting parasite Schistosoma mansoni.</title>
        <authorList>
            <person name="Bu L."/>
            <person name="Lu L."/>
            <person name="Laidemitt M.R."/>
            <person name="Zhang S.M."/>
            <person name="Mutuku M."/>
            <person name="Mkoji G."/>
            <person name="Steinauer M."/>
            <person name="Loker E.S."/>
        </authorList>
    </citation>
    <scope>NUCLEOTIDE SEQUENCE</scope>
    <source>
        <strain evidence="4">KasaAsao</strain>
    </source>
</reference>
<reference evidence="4" key="2">
    <citation type="submission" date="2023-04" db="EMBL/GenBank/DDBJ databases">
        <authorList>
            <person name="Bu L."/>
            <person name="Lu L."/>
            <person name="Laidemitt M.R."/>
            <person name="Zhang S.M."/>
            <person name="Mutuku M."/>
            <person name="Mkoji G."/>
            <person name="Steinauer M."/>
            <person name="Loker E.S."/>
        </authorList>
    </citation>
    <scope>NUCLEOTIDE SEQUENCE</scope>
    <source>
        <strain evidence="4">KasaAsao</strain>
        <tissue evidence="4">Whole Snail</tissue>
    </source>
</reference>
<dbReference type="SMART" id="SM00225">
    <property type="entry name" value="BTB"/>
    <property type="match status" value="1"/>
</dbReference>
<dbReference type="PANTHER" id="PTHR45632">
    <property type="entry name" value="LD33804P"/>
    <property type="match status" value="1"/>
</dbReference>
<keyword evidence="2" id="KW-0677">Repeat</keyword>
<comment type="caution">
    <text evidence="4">The sequence shown here is derived from an EMBL/GenBank/DDBJ whole genome shotgun (WGS) entry which is preliminary data.</text>
</comment>
<evidence type="ECO:0000259" key="3">
    <source>
        <dbReference type="PROSITE" id="PS50097"/>
    </source>
</evidence>
<feature type="domain" description="BTB" evidence="3">
    <location>
        <begin position="29"/>
        <end position="96"/>
    </location>
</feature>
<evidence type="ECO:0000313" key="5">
    <source>
        <dbReference type="Proteomes" id="UP001233172"/>
    </source>
</evidence>
<dbReference type="CDD" id="cd18186">
    <property type="entry name" value="BTB_POZ_ZBTB_KLHL-like"/>
    <property type="match status" value="1"/>
</dbReference>
<dbReference type="PROSITE" id="PS50097">
    <property type="entry name" value="BTB"/>
    <property type="match status" value="1"/>
</dbReference>
<dbReference type="InterPro" id="IPR000210">
    <property type="entry name" value="BTB/POZ_dom"/>
</dbReference>
<dbReference type="Gene3D" id="3.30.710.10">
    <property type="entry name" value="Potassium Channel Kv1.1, Chain A"/>
    <property type="match status" value="1"/>
</dbReference>
<dbReference type="Gene3D" id="2.120.10.80">
    <property type="entry name" value="Kelch-type beta propeller"/>
    <property type="match status" value="1"/>
</dbReference>
<organism evidence="4 5">
    <name type="scientific">Biomphalaria pfeifferi</name>
    <name type="common">Bloodfluke planorb</name>
    <name type="synonym">Freshwater snail</name>
    <dbReference type="NCBI Taxonomy" id="112525"/>
    <lineage>
        <taxon>Eukaryota</taxon>
        <taxon>Metazoa</taxon>
        <taxon>Spiralia</taxon>
        <taxon>Lophotrochozoa</taxon>
        <taxon>Mollusca</taxon>
        <taxon>Gastropoda</taxon>
        <taxon>Heterobranchia</taxon>
        <taxon>Euthyneura</taxon>
        <taxon>Panpulmonata</taxon>
        <taxon>Hygrophila</taxon>
        <taxon>Lymnaeoidea</taxon>
        <taxon>Planorbidae</taxon>
        <taxon>Biomphalaria</taxon>
    </lineage>
</organism>
<evidence type="ECO:0000256" key="2">
    <source>
        <dbReference type="ARBA" id="ARBA00022737"/>
    </source>
</evidence>
<dbReference type="SMART" id="SM00875">
    <property type="entry name" value="BACK"/>
    <property type="match status" value="1"/>
</dbReference>
<dbReference type="SUPFAM" id="SSF54695">
    <property type="entry name" value="POZ domain"/>
    <property type="match status" value="1"/>
</dbReference>
<evidence type="ECO:0000256" key="1">
    <source>
        <dbReference type="ARBA" id="ARBA00022441"/>
    </source>
</evidence>